<dbReference type="SMART" id="SM00650">
    <property type="entry name" value="rADc"/>
    <property type="match status" value="1"/>
</dbReference>
<dbReference type="InterPro" id="IPR020598">
    <property type="entry name" value="rRNA_Ade_methylase_Trfase_N"/>
</dbReference>
<keyword evidence="4" id="KW-0808">Transferase</keyword>
<dbReference type="Pfam" id="PF00398">
    <property type="entry name" value="RrnaAD"/>
    <property type="match status" value="1"/>
</dbReference>
<sequence>VIRAKKSLGQNFLTDEIIINRLLETVSPKKQDNFFEVGSGRGEITRKITPIVRRIDAVEIDKDLIRNLKRLESEFTNLTIHKNSVLNMRLGELSEEEIKFRVIGNLPYNLSSKIMLWTFSNSEHILDIHYMFQKEFGERLVSIPGKKSYGRLSVITQYLFECEALFKILPESFSPKPSVDSIFIKFLPKAQKNINSAEAKQLQEFTKLVFSKRRKKISTSCKNIMNSNQFIDLGINPDSRPESLELSEFLKIIKYLSETGNG</sequence>
<dbReference type="GO" id="GO:0000179">
    <property type="term" value="F:rRNA (adenine-N6,N6-)-dimethyltransferase activity"/>
    <property type="evidence" value="ECO:0007669"/>
    <property type="project" value="InterPro"/>
</dbReference>
<dbReference type="NCBIfam" id="TIGR00755">
    <property type="entry name" value="ksgA"/>
    <property type="match status" value="1"/>
</dbReference>
<evidence type="ECO:0000259" key="7">
    <source>
        <dbReference type="SMART" id="SM00650"/>
    </source>
</evidence>
<evidence type="ECO:0000256" key="1">
    <source>
        <dbReference type="ARBA" id="ARBA00022490"/>
    </source>
</evidence>
<name>A0A381N9H2_9ZZZZ</name>
<dbReference type="InterPro" id="IPR023165">
    <property type="entry name" value="rRNA_Ade_diMease-like_C"/>
</dbReference>
<feature type="domain" description="Ribosomal RNA adenine methylase transferase N-terminal" evidence="7">
    <location>
        <begin position="18"/>
        <end position="190"/>
    </location>
</feature>
<dbReference type="InterPro" id="IPR029063">
    <property type="entry name" value="SAM-dependent_MTases_sf"/>
</dbReference>
<evidence type="ECO:0000256" key="6">
    <source>
        <dbReference type="ARBA" id="ARBA00022884"/>
    </source>
</evidence>
<dbReference type="HAMAP" id="MF_00607">
    <property type="entry name" value="16SrRNA_methyltr_A"/>
    <property type="match status" value="1"/>
</dbReference>
<dbReference type="PANTHER" id="PTHR11727">
    <property type="entry name" value="DIMETHYLADENOSINE TRANSFERASE"/>
    <property type="match status" value="1"/>
</dbReference>
<dbReference type="InterPro" id="IPR001737">
    <property type="entry name" value="KsgA/Erm"/>
</dbReference>
<keyword evidence="2" id="KW-0698">rRNA processing</keyword>
<evidence type="ECO:0000256" key="4">
    <source>
        <dbReference type="ARBA" id="ARBA00022679"/>
    </source>
</evidence>
<evidence type="ECO:0000256" key="3">
    <source>
        <dbReference type="ARBA" id="ARBA00022603"/>
    </source>
</evidence>
<dbReference type="AlphaFoldDB" id="A0A381N9H2"/>
<accession>A0A381N9H2</accession>
<dbReference type="InterPro" id="IPR011530">
    <property type="entry name" value="rRNA_adenine_dimethylase"/>
</dbReference>
<dbReference type="PROSITE" id="PS51689">
    <property type="entry name" value="SAM_RNA_A_N6_MT"/>
    <property type="match status" value="1"/>
</dbReference>
<evidence type="ECO:0000256" key="2">
    <source>
        <dbReference type="ARBA" id="ARBA00022552"/>
    </source>
</evidence>
<keyword evidence="1" id="KW-0963">Cytoplasm</keyword>
<proteinExistence type="inferred from homology"/>
<reference evidence="8" key="1">
    <citation type="submission" date="2018-05" db="EMBL/GenBank/DDBJ databases">
        <authorList>
            <person name="Lanie J.A."/>
            <person name="Ng W.-L."/>
            <person name="Kazmierczak K.M."/>
            <person name="Andrzejewski T.M."/>
            <person name="Davidsen T.M."/>
            <person name="Wayne K.J."/>
            <person name="Tettelin H."/>
            <person name="Glass J.I."/>
            <person name="Rusch D."/>
            <person name="Podicherti R."/>
            <person name="Tsui H.-C.T."/>
            <person name="Winkler M.E."/>
        </authorList>
    </citation>
    <scope>NUCLEOTIDE SEQUENCE</scope>
</reference>
<dbReference type="Gene3D" id="1.10.8.100">
    <property type="entry name" value="Ribosomal RNA adenine dimethylase-like, domain 2"/>
    <property type="match status" value="1"/>
</dbReference>
<keyword evidence="3" id="KW-0489">Methyltransferase</keyword>
<evidence type="ECO:0000256" key="5">
    <source>
        <dbReference type="ARBA" id="ARBA00022691"/>
    </source>
</evidence>
<dbReference type="PANTHER" id="PTHR11727:SF7">
    <property type="entry name" value="DIMETHYLADENOSINE TRANSFERASE-RELATED"/>
    <property type="match status" value="1"/>
</dbReference>
<feature type="non-terminal residue" evidence="8">
    <location>
        <position position="1"/>
    </location>
</feature>
<evidence type="ECO:0000313" key="8">
    <source>
        <dbReference type="EMBL" id="SUZ50724.1"/>
    </source>
</evidence>
<dbReference type="Gene3D" id="3.40.50.150">
    <property type="entry name" value="Vaccinia Virus protein VP39"/>
    <property type="match status" value="1"/>
</dbReference>
<keyword evidence="5" id="KW-0949">S-adenosyl-L-methionine</keyword>
<protein>
    <recommendedName>
        <fullName evidence="7">Ribosomal RNA adenine methylase transferase N-terminal domain-containing protein</fullName>
    </recommendedName>
</protein>
<dbReference type="EMBL" id="UINC01000185">
    <property type="protein sequence ID" value="SUZ50724.1"/>
    <property type="molecule type" value="Genomic_DNA"/>
</dbReference>
<dbReference type="SUPFAM" id="SSF53335">
    <property type="entry name" value="S-adenosyl-L-methionine-dependent methyltransferases"/>
    <property type="match status" value="1"/>
</dbReference>
<gene>
    <name evidence="8" type="ORF">METZ01_LOCUS3578</name>
</gene>
<organism evidence="8">
    <name type="scientific">marine metagenome</name>
    <dbReference type="NCBI Taxonomy" id="408172"/>
    <lineage>
        <taxon>unclassified sequences</taxon>
        <taxon>metagenomes</taxon>
        <taxon>ecological metagenomes</taxon>
    </lineage>
</organism>
<dbReference type="GO" id="GO:0005829">
    <property type="term" value="C:cytosol"/>
    <property type="evidence" value="ECO:0007669"/>
    <property type="project" value="TreeGrafter"/>
</dbReference>
<dbReference type="GO" id="GO:0003723">
    <property type="term" value="F:RNA binding"/>
    <property type="evidence" value="ECO:0007669"/>
    <property type="project" value="UniProtKB-KW"/>
</dbReference>
<keyword evidence="6" id="KW-0694">RNA-binding</keyword>